<evidence type="ECO:0000313" key="7">
    <source>
        <dbReference type="EMBL" id="PAK76947.1"/>
    </source>
</evidence>
<dbReference type="Pfam" id="PF13442">
    <property type="entry name" value="Cytochrome_CBB3"/>
    <property type="match status" value="1"/>
</dbReference>
<evidence type="ECO:0000256" key="2">
    <source>
        <dbReference type="ARBA" id="ARBA00022723"/>
    </source>
</evidence>
<organism evidence="7 8">
    <name type="scientific">Acetobacter fabarum</name>
    <dbReference type="NCBI Taxonomy" id="483199"/>
    <lineage>
        <taxon>Bacteria</taxon>
        <taxon>Pseudomonadati</taxon>
        <taxon>Pseudomonadota</taxon>
        <taxon>Alphaproteobacteria</taxon>
        <taxon>Acetobacterales</taxon>
        <taxon>Acetobacteraceae</taxon>
        <taxon>Acetobacter</taxon>
    </lineage>
</organism>
<keyword evidence="1 4" id="KW-0349">Heme</keyword>
<dbReference type="EMBL" id="NCXK01000033">
    <property type="protein sequence ID" value="PAK76947.1"/>
    <property type="molecule type" value="Genomic_DNA"/>
</dbReference>
<dbReference type="GO" id="GO:0020037">
    <property type="term" value="F:heme binding"/>
    <property type="evidence" value="ECO:0007669"/>
    <property type="project" value="InterPro"/>
</dbReference>
<feature type="domain" description="Cytochrome c" evidence="6">
    <location>
        <begin position="51"/>
        <end position="129"/>
    </location>
</feature>
<dbReference type="SUPFAM" id="SSF46626">
    <property type="entry name" value="Cytochrome c"/>
    <property type="match status" value="1"/>
</dbReference>
<evidence type="ECO:0000259" key="6">
    <source>
        <dbReference type="PROSITE" id="PS51007"/>
    </source>
</evidence>
<evidence type="ECO:0000256" key="3">
    <source>
        <dbReference type="ARBA" id="ARBA00023004"/>
    </source>
</evidence>
<dbReference type="Proteomes" id="UP000216151">
    <property type="component" value="Unassembled WGS sequence"/>
</dbReference>
<dbReference type="AlphaFoldDB" id="A0A269XUG3"/>
<feature type="signal peptide" evidence="5">
    <location>
        <begin position="1"/>
        <end position="28"/>
    </location>
</feature>
<gene>
    <name evidence="7" type="ORF">B8X00_12295</name>
</gene>
<evidence type="ECO:0000256" key="1">
    <source>
        <dbReference type="ARBA" id="ARBA00022617"/>
    </source>
</evidence>
<evidence type="ECO:0000256" key="5">
    <source>
        <dbReference type="SAM" id="SignalP"/>
    </source>
</evidence>
<dbReference type="GO" id="GO:0009055">
    <property type="term" value="F:electron transfer activity"/>
    <property type="evidence" value="ECO:0007669"/>
    <property type="project" value="InterPro"/>
</dbReference>
<keyword evidence="5" id="KW-0732">Signal</keyword>
<proteinExistence type="predicted"/>
<keyword evidence="8" id="KW-1185">Reference proteome</keyword>
<dbReference type="GO" id="GO:0046872">
    <property type="term" value="F:metal ion binding"/>
    <property type="evidence" value="ECO:0007669"/>
    <property type="project" value="UniProtKB-KW"/>
</dbReference>
<protein>
    <recommendedName>
        <fullName evidence="6">Cytochrome c domain-containing protein</fullName>
    </recommendedName>
</protein>
<dbReference type="RefSeq" id="WP_095350355.1">
    <property type="nucleotide sequence ID" value="NZ_JBDNMF010000052.1"/>
</dbReference>
<dbReference type="Gene3D" id="1.10.760.10">
    <property type="entry name" value="Cytochrome c-like domain"/>
    <property type="match status" value="1"/>
</dbReference>
<dbReference type="InterPro" id="IPR036909">
    <property type="entry name" value="Cyt_c-like_dom_sf"/>
</dbReference>
<name>A0A269XUG3_9PROT</name>
<evidence type="ECO:0000313" key="8">
    <source>
        <dbReference type="Proteomes" id="UP000216151"/>
    </source>
</evidence>
<keyword evidence="3 4" id="KW-0408">Iron</keyword>
<feature type="chain" id="PRO_5012695805" description="Cytochrome c domain-containing protein" evidence="5">
    <location>
        <begin position="29"/>
        <end position="164"/>
    </location>
</feature>
<dbReference type="OrthoDB" id="7255288at2"/>
<sequence>MTRFFTLRTARFASVLSVFLLHTAPAWADTHYTAHAASQSGNGHAVSFSAEQVAHGAQIYAGACAMCHGADLEGGHDVPDLSTYFTARWANTPIDQLAGYISRAMPLMAPGTLPPQDTAALVAFLLHQNGVISATDAPLPMEEARLAKLRFPAPSASSAAATKP</sequence>
<dbReference type="PROSITE" id="PS51007">
    <property type="entry name" value="CYTC"/>
    <property type="match status" value="1"/>
</dbReference>
<keyword evidence="2 4" id="KW-0479">Metal-binding</keyword>
<comment type="caution">
    <text evidence="7">The sequence shown here is derived from an EMBL/GenBank/DDBJ whole genome shotgun (WGS) entry which is preliminary data.</text>
</comment>
<accession>A0A269XUG3</accession>
<evidence type="ECO:0000256" key="4">
    <source>
        <dbReference type="PROSITE-ProRule" id="PRU00433"/>
    </source>
</evidence>
<reference evidence="7 8" key="1">
    <citation type="submission" date="2017-04" db="EMBL/GenBank/DDBJ databases">
        <title>Kefir bacterial isolates.</title>
        <authorList>
            <person name="Kim Y."/>
            <person name="Blasche S."/>
            <person name="Patil K.R."/>
        </authorList>
    </citation>
    <scope>NUCLEOTIDE SEQUENCE [LARGE SCALE GENOMIC DNA]</scope>
    <source>
        <strain evidence="7 8">KR</strain>
    </source>
</reference>
<dbReference type="InterPro" id="IPR009056">
    <property type="entry name" value="Cyt_c-like_dom"/>
</dbReference>